<name>A0A1M6VNV1_9FIRM</name>
<dbReference type="PANTHER" id="PTHR30572">
    <property type="entry name" value="MEMBRANE COMPONENT OF TRANSPORTER-RELATED"/>
    <property type="match status" value="1"/>
</dbReference>
<keyword evidence="3 7" id="KW-0812">Transmembrane</keyword>
<reference evidence="9 10" key="1">
    <citation type="submission" date="2016-11" db="EMBL/GenBank/DDBJ databases">
        <authorList>
            <person name="Jaros S."/>
            <person name="Januszkiewicz K."/>
            <person name="Wedrychowicz H."/>
        </authorList>
    </citation>
    <scope>NUCLEOTIDE SEQUENCE [LARGE SCALE GENOMIC DNA]</scope>
    <source>
        <strain evidence="9 10">DSM 15929</strain>
    </source>
</reference>
<comment type="similarity">
    <text evidence="6">Belongs to the ABC-4 integral membrane protein family.</text>
</comment>
<dbReference type="InterPro" id="IPR003838">
    <property type="entry name" value="ABC3_permease_C"/>
</dbReference>
<evidence type="ECO:0000256" key="6">
    <source>
        <dbReference type="ARBA" id="ARBA00038076"/>
    </source>
</evidence>
<accession>A0A1M6VNV1</accession>
<keyword evidence="10" id="KW-1185">Reference proteome</keyword>
<dbReference type="PANTHER" id="PTHR30572:SF4">
    <property type="entry name" value="ABC TRANSPORTER PERMEASE YTRF"/>
    <property type="match status" value="1"/>
</dbReference>
<feature type="domain" description="ABC3 transporter permease C-terminal" evidence="8">
    <location>
        <begin position="280"/>
        <end position="388"/>
    </location>
</feature>
<feature type="domain" description="ABC3 transporter permease C-terminal" evidence="8">
    <location>
        <begin position="750"/>
        <end position="865"/>
    </location>
</feature>
<evidence type="ECO:0000256" key="3">
    <source>
        <dbReference type="ARBA" id="ARBA00022692"/>
    </source>
</evidence>
<evidence type="ECO:0000256" key="4">
    <source>
        <dbReference type="ARBA" id="ARBA00022989"/>
    </source>
</evidence>
<evidence type="ECO:0000256" key="1">
    <source>
        <dbReference type="ARBA" id="ARBA00004651"/>
    </source>
</evidence>
<organism evidence="9 10">
    <name type="scientific">Anaerocolumna jejuensis DSM 15929</name>
    <dbReference type="NCBI Taxonomy" id="1121322"/>
    <lineage>
        <taxon>Bacteria</taxon>
        <taxon>Bacillati</taxon>
        <taxon>Bacillota</taxon>
        <taxon>Clostridia</taxon>
        <taxon>Lachnospirales</taxon>
        <taxon>Lachnospiraceae</taxon>
        <taxon>Anaerocolumna</taxon>
    </lineage>
</organism>
<dbReference type="GO" id="GO:0022857">
    <property type="term" value="F:transmembrane transporter activity"/>
    <property type="evidence" value="ECO:0007669"/>
    <property type="project" value="TreeGrafter"/>
</dbReference>
<evidence type="ECO:0000256" key="7">
    <source>
        <dbReference type="SAM" id="Phobius"/>
    </source>
</evidence>
<evidence type="ECO:0000259" key="8">
    <source>
        <dbReference type="Pfam" id="PF02687"/>
    </source>
</evidence>
<dbReference type="InterPro" id="IPR050250">
    <property type="entry name" value="Macrolide_Exporter_MacB"/>
</dbReference>
<evidence type="ECO:0000313" key="10">
    <source>
        <dbReference type="Proteomes" id="UP000184386"/>
    </source>
</evidence>
<dbReference type="GO" id="GO:0005886">
    <property type="term" value="C:plasma membrane"/>
    <property type="evidence" value="ECO:0007669"/>
    <property type="project" value="UniProtKB-SubCell"/>
</dbReference>
<dbReference type="STRING" id="1121322.SAMN02745136_03433"/>
<keyword evidence="4 7" id="KW-1133">Transmembrane helix</keyword>
<sequence>MKNNNKKIIRRLSNRSLKNNRMRNIFAVIAIALTALLFTTLFSVGSGMIQVTQEQSMRAIGTSAHAGFKEITKEQYDKLTRHPLIKKSSYDILIGFAKNKELQKRQTEIRYIEPENLDFTFTRLKEGKLPDEENEIVVDTIVMDMLHIPHKIGAKIPLEFGFMGKEYKETFTVSGWYKGDPVIGASQVYLSKAFLNKIEKNYTEKDFVNLKKSQSEDSGVGLIQANVFFSNSRNIEKKVLKVIKDSGYATKEIDYGINWGYLSERSKDIDPVSLFMVLTAFFVMLLTGYLIIYNIFYISIIRDIRFYGLLKTIGATKKQIKSLVRRQAFLLSCIGIPVGLGLGYVVGIGMMPLIFKGMDGLNTANFHLNANPYIFLFGALFSLFTVIISCRKPGKIAGSVSPVEATKYTETSNKKMKTKRTTNGAKISKMALSNLARNKKKTIVVILSMSLSVILLTEVVTFVKSFRLDNYLEEMLTGDFMIGQAALMNTGLSGSLKLDENYYKAVSSEEGIESINQLYCLPGDTAHTLSESGHAQYQKLFSEGKLDVRDFGNNLSEIQKVIKKNSPIAEERFAYDEALLKKLKVIKGSIDLGKFNTGRYILVQVLNDTKSSYYKPGDKVELELHGPESKYVYVRDKKGNIIDSKWENVTKKTYEVMAVVDEIPTSMTLRRFGMNALVTIMPVKELLANCSDAERFAAAFQVQDDKEAALQSFLKNYTEKVDPNTDFESKEGLRGEFSSIINMIGMVGGALSLVISVIGILNFINTMLTSVITRKREFAMLQSIGLTNSQLKRMLVYEGMYYISFTAVISIVIGSLLSVSVVRAFNNVVEYFTYHFTIIPFLSVLPVFVIIAVAVPVISYQSTKKYSIVERLREVE</sequence>
<gene>
    <name evidence="9" type="ORF">SAMN02745136_03433</name>
</gene>
<feature type="transmembrane region" description="Helical" evidence="7">
    <location>
        <begin position="373"/>
        <end position="390"/>
    </location>
</feature>
<protein>
    <submittedName>
        <fullName evidence="9">Putative ABC transport system permease protein</fullName>
    </submittedName>
</protein>
<feature type="transmembrane region" description="Helical" evidence="7">
    <location>
        <begin position="328"/>
        <end position="353"/>
    </location>
</feature>
<dbReference type="Proteomes" id="UP000184386">
    <property type="component" value="Unassembled WGS sequence"/>
</dbReference>
<dbReference type="Pfam" id="PF02687">
    <property type="entry name" value="FtsX"/>
    <property type="match status" value="2"/>
</dbReference>
<feature type="transmembrane region" description="Helical" evidence="7">
    <location>
        <begin position="272"/>
        <end position="296"/>
    </location>
</feature>
<evidence type="ECO:0000313" key="9">
    <source>
        <dbReference type="EMBL" id="SHK82916.1"/>
    </source>
</evidence>
<feature type="transmembrane region" description="Helical" evidence="7">
    <location>
        <begin position="834"/>
        <end position="858"/>
    </location>
</feature>
<keyword evidence="2" id="KW-1003">Cell membrane</keyword>
<proteinExistence type="inferred from homology"/>
<keyword evidence="5 7" id="KW-0472">Membrane</keyword>
<dbReference type="AlphaFoldDB" id="A0A1M6VNV1"/>
<dbReference type="RefSeq" id="WP_073278080.1">
    <property type="nucleotide sequence ID" value="NZ_FRAC01000018.1"/>
</dbReference>
<evidence type="ECO:0000256" key="2">
    <source>
        <dbReference type="ARBA" id="ARBA00022475"/>
    </source>
</evidence>
<feature type="transmembrane region" description="Helical" evidence="7">
    <location>
        <begin position="443"/>
        <end position="463"/>
    </location>
</feature>
<dbReference type="EMBL" id="FRAC01000018">
    <property type="protein sequence ID" value="SHK82916.1"/>
    <property type="molecule type" value="Genomic_DNA"/>
</dbReference>
<feature type="transmembrane region" description="Helical" evidence="7">
    <location>
        <begin position="740"/>
        <end position="764"/>
    </location>
</feature>
<evidence type="ECO:0000256" key="5">
    <source>
        <dbReference type="ARBA" id="ARBA00023136"/>
    </source>
</evidence>
<feature type="transmembrane region" description="Helical" evidence="7">
    <location>
        <begin position="800"/>
        <end position="822"/>
    </location>
</feature>
<comment type="subcellular location">
    <subcellularLocation>
        <location evidence="1">Cell membrane</location>
        <topology evidence="1">Multi-pass membrane protein</topology>
    </subcellularLocation>
</comment>